<dbReference type="GO" id="GO:0003676">
    <property type="term" value="F:nucleic acid binding"/>
    <property type="evidence" value="ECO:0007669"/>
    <property type="project" value="InterPro"/>
</dbReference>
<dbReference type="GO" id="GO:0006508">
    <property type="term" value="P:proteolysis"/>
    <property type="evidence" value="ECO:0007669"/>
    <property type="project" value="InterPro"/>
</dbReference>
<dbReference type="AlphaFoldDB" id="A0A8R1EVZ8"/>
<dbReference type="Gene3D" id="3.30.420.10">
    <property type="entry name" value="Ribonuclease H-like superfamily/Ribonuclease H"/>
    <property type="match status" value="1"/>
</dbReference>
<evidence type="ECO:0000256" key="1">
    <source>
        <dbReference type="ARBA" id="ARBA00022679"/>
    </source>
</evidence>
<dbReference type="EnsemblMetazoa" id="CJA42322.1">
    <property type="protein sequence ID" value="CJA42322.1"/>
    <property type="gene ID" value="WBGene00218170"/>
</dbReference>
<evidence type="ECO:0000313" key="5">
    <source>
        <dbReference type="Proteomes" id="UP000005237"/>
    </source>
</evidence>
<dbReference type="SUPFAM" id="SSF50630">
    <property type="entry name" value="Acid proteases"/>
    <property type="match status" value="1"/>
</dbReference>
<dbReference type="InterPro" id="IPR036397">
    <property type="entry name" value="RNaseH_sf"/>
</dbReference>
<evidence type="ECO:0000313" key="4">
    <source>
        <dbReference type="EnsemblMetazoa" id="CJA42322.1"/>
    </source>
</evidence>
<proteinExistence type="predicted"/>
<sequence>MEFLIDSGSTISLISKTTWNKLVKENGKEWEKRITKSVPEIKRVVAANNTIIELLFEAKIETIMATRTGKIIYHIADVQRDNFILGTNAFCDMDITMNIGGSVRDISLTKTVRIKPSECKTVEVQVEGLVLEIWKHYAPSHEADPYNSTRAFLASKKIKVLDWPACSPDLNPIESVWDILARSVYKNGKQYNLISEFKDAVKAEWSKIQLSYLENLSNSMPNRIFQVIQKNDGFTSY</sequence>
<name>A0A8R1EVZ8_CAEJA</name>
<reference evidence="4" key="2">
    <citation type="submission" date="2022-06" db="UniProtKB">
        <authorList>
            <consortium name="EnsemblMetazoa"/>
        </authorList>
    </citation>
    <scope>IDENTIFICATION</scope>
    <source>
        <strain evidence="4">DF5081</strain>
    </source>
</reference>
<dbReference type="PROSITE" id="PS00141">
    <property type="entry name" value="ASP_PROTEASE"/>
    <property type="match status" value="1"/>
</dbReference>
<protein>
    <recommendedName>
        <fullName evidence="6">Tc1-like transposase DDE domain-containing protein</fullName>
    </recommendedName>
</protein>
<organism evidence="4 5">
    <name type="scientific">Caenorhabditis japonica</name>
    <dbReference type="NCBI Taxonomy" id="281687"/>
    <lineage>
        <taxon>Eukaryota</taxon>
        <taxon>Metazoa</taxon>
        <taxon>Ecdysozoa</taxon>
        <taxon>Nematoda</taxon>
        <taxon>Chromadorea</taxon>
        <taxon>Rhabditida</taxon>
        <taxon>Rhabditina</taxon>
        <taxon>Rhabditomorpha</taxon>
        <taxon>Rhabditoidea</taxon>
        <taxon>Rhabditidae</taxon>
        <taxon>Peloderinae</taxon>
        <taxon>Caenorhabditis</taxon>
    </lineage>
</organism>
<evidence type="ECO:0000256" key="2">
    <source>
        <dbReference type="ARBA" id="ARBA00022695"/>
    </source>
</evidence>
<dbReference type="Proteomes" id="UP000005237">
    <property type="component" value="Unassembled WGS sequence"/>
</dbReference>
<keyword evidence="5" id="KW-1185">Reference proteome</keyword>
<accession>A0A8R1EVZ8</accession>
<keyword evidence="3" id="KW-0695">RNA-directed DNA polymerase</keyword>
<dbReference type="InterPro" id="IPR001969">
    <property type="entry name" value="Aspartic_peptidase_AS"/>
</dbReference>
<evidence type="ECO:0008006" key="6">
    <source>
        <dbReference type="Google" id="ProtNLM"/>
    </source>
</evidence>
<keyword evidence="1" id="KW-0808">Transferase</keyword>
<dbReference type="GO" id="GO:0003964">
    <property type="term" value="F:RNA-directed DNA polymerase activity"/>
    <property type="evidence" value="ECO:0007669"/>
    <property type="project" value="UniProtKB-KW"/>
</dbReference>
<dbReference type="GO" id="GO:0004190">
    <property type="term" value="F:aspartic-type endopeptidase activity"/>
    <property type="evidence" value="ECO:0007669"/>
    <property type="project" value="InterPro"/>
</dbReference>
<dbReference type="InterPro" id="IPR021109">
    <property type="entry name" value="Peptidase_aspartic_dom_sf"/>
</dbReference>
<evidence type="ECO:0000256" key="3">
    <source>
        <dbReference type="ARBA" id="ARBA00022918"/>
    </source>
</evidence>
<reference evidence="5" key="1">
    <citation type="submission" date="2010-08" db="EMBL/GenBank/DDBJ databases">
        <authorList>
            <consortium name="Caenorhabditis japonica Sequencing Consortium"/>
            <person name="Wilson R.K."/>
        </authorList>
    </citation>
    <scope>NUCLEOTIDE SEQUENCE [LARGE SCALE GENOMIC DNA]</scope>
    <source>
        <strain evidence="5">DF5081</strain>
    </source>
</reference>
<keyword evidence="2" id="KW-0548">Nucleotidyltransferase</keyword>
<dbReference type="CDD" id="cd00303">
    <property type="entry name" value="retropepsin_like"/>
    <property type="match status" value="1"/>
</dbReference>